<evidence type="ECO:0000256" key="11">
    <source>
        <dbReference type="ARBA" id="ARBA00023014"/>
    </source>
</evidence>
<feature type="binding site" evidence="16">
    <location>
        <begin position="115"/>
        <end position="116"/>
    </location>
    <ligand>
        <name>S-adenosyl-L-methionine</name>
        <dbReference type="ChEBI" id="CHEBI:59789"/>
        <label>2</label>
    </ligand>
</feature>
<dbReference type="FunFam" id="3.80.30.20:FF:000012">
    <property type="entry name" value="Coproporphyrinogen-III oxidase"/>
    <property type="match status" value="1"/>
</dbReference>
<name>A0A1X7AIF6_9GAMM</name>
<dbReference type="EC" id="1.3.98.3" evidence="15"/>
<evidence type="ECO:0000256" key="4">
    <source>
        <dbReference type="ARBA" id="ARBA00011245"/>
    </source>
</evidence>
<comment type="similarity">
    <text evidence="3 15">Belongs to the anaerobic coproporphyrinogen-III oxidase family.</text>
</comment>
<keyword evidence="5 15" id="KW-0004">4Fe-4S</keyword>
<evidence type="ECO:0000256" key="14">
    <source>
        <dbReference type="ARBA" id="ARBA00048321"/>
    </source>
</evidence>
<dbReference type="PROSITE" id="PS51918">
    <property type="entry name" value="RADICAL_SAM"/>
    <property type="match status" value="1"/>
</dbReference>
<dbReference type="Gene3D" id="3.30.750.200">
    <property type="match status" value="1"/>
</dbReference>
<organism evidence="19 20">
    <name type="scientific">Parendozoicomonas haliclonae</name>
    <dbReference type="NCBI Taxonomy" id="1960125"/>
    <lineage>
        <taxon>Bacteria</taxon>
        <taxon>Pseudomonadati</taxon>
        <taxon>Pseudomonadota</taxon>
        <taxon>Gammaproteobacteria</taxon>
        <taxon>Oceanospirillales</taxon>
        <taxon>Endozoicomonadaceae</taxon>
        <taxon>Parendozoicomonas</taxon>
    </lineage>
</organism>
<keyword evidence="12 15" id="KW-0627">Porphyrin biosynthesis</keyword>
<evidence type="ECO:0000313" key="20">
    <source>
        <dbReference type="Proteomes" id="UP000196573"/>
    </source>
</evidence>
<evidence type="ECO:0000256" key="2">
    <source>
        <dbReference type="ARBA" id="ARBA00004785"/>
    </source>
</evidence>
<feature type="binding site" evidence="16">
    <location>
        <position position="114"/>
    </location>
    <ligand>
        <name>S-adenosyl-L-methionine</name>
        <dbReference type="ChEBI" id="CHEBI:59789"/>
        <label>1</label>
    </ligand>
</feature>
<comment type="subunit">
    <text evidence="4">Monomer.</text>
</comment>
<evidence type="ECO:0000256" key="17">
    <source>
        <dbReference type="PIRSR" id="PIRSR000167-2"/>
    </source>
</evidence>
<dbReference type="SFLD" id="SFLDG01065">
    <property type="entry name" value="anaerobic_coproporphyrinogen-I"/>
    <property type="match status" value="1"/>
</dbReference>
<evidence type="ECO:0000256" key="8">
    <source>
        <dbReference type="ARBA" id="ARBA00022723"/>
    </source>
</evidence>
<dbReference type="PIRSF" id="PIRSF000167">
    <property type="entry name" value="HemN"/>
    <property type="match status" value="1"/>
</dbReference>
<evidence type="ECO:0000256" key="6">
    <source>
        <dbReference type="ARBA" id="ARBA00022490"/>
    </source>
</evidence>
<evidence type="ECO:0000256" key="3">
    <source>
        <dbReference type="ARBA" id="ARBA00005493"/>
    </source>
</evidence>
<keyword evidence="10 15" id="KW-0408">Iron</keyword>
<evidence type="ECO:0000256" key="7">
    <source>
        <dbReference type="ARBA" id="ARBA00022691"/>
    </source>
</evidence>
<feature type="binding site" evidence="16">
    <location>
        <position position="247"/>
    </location>
    <ligand>
        <name>S-adenosyl-L-methionine</name>
        <dbReference type="ChEBI" id="CHEBI:59789"/>
        <label>2</label>
    </ligand>
</feature>
<keyword evidence="8 15" id="KW-0479">Metal-binding</keyword>
<dbReference type="SFLD" id="SFLDF00277">
    <property type="entry name" value="oxygen-independent_coproporphy"/>
    <property type="match status" value="1"/>
</dbReference>
<feature type="binding site" evidence="16">
    <location>
        <position position="333"/>
    </location>
    <ligand>
        <name>S-adenosyl-L-methionine</name>
        <dbReference type="ChEBI" id="CHEBI:59789"/>
        <label>1</label>
    </ligand>
</feature>
<feature type="binding site" evidence="16">
    <location>
        <position position="57"/>
    </location>
    <ligand>
        <name>S-adenosyl-L-methionine</name>
        <dbReference type="ChEBI" id="CHEBI:59789"/>
        <label>1</label>
    </ligand>
</feature>
<dbReference type="EMBL" id="FWPT01000003">
    <property type="protein sequence ID" value="SMA43591.1"/>
    <property type="molecule type" value="Genomic_DNA"/>
</dbReference>
<dbReference type="InterPro" id="IPR034505">
    <property type="entry name" value="Coproporphyrinogen-III_oxidase"/>
</dbReference>
<comment type="catalytic activity">
    <reaction evidence="14 15">
        <text>coproporphyrinogen III + 2 S-adenosyl-L-methionine = protoporphyrinogen IX + 2 5'-deoxyadenosine + 2 L-methionine + 2 CO2</text>
        <dbReference type="Rhea" id="RHEA:15425"/>
        <dbReference type="ChEBI" id="CHEBI:16526"/>
        <dbReference type="ChEBI" id="CHEBI:17319"/>
        <dbReference type="ChEBI" id="CHEBI:57307"/>
        <dbReference type="ChEBI" id="CHEBI:57309"/>
        <dbReference type="ChEBI" id="CHEBI:57844"/>
        <dbReference type="ChEBI" id="CHEBI:59789"/>
        <dbReference type="EC" id="1.3.98.3"/>
    </reaction>
</comment>
<comment type="pathway">
    <text evidence="2 15">Porphyrin-containing compound metabolism; protoporphyrin-IX biosynthesis; protoporphyrinogen-IX from coproporphyrinogen-III (AdoMet route): step 1/1.</text>
</comment>
<evidence type="ECO:0000256" key="12">
    <source>
        <dbReference type="ARBA" id="ARBA00023244"/>
    </source>
</evidence>
<feature type="binding site" evidence="16">
    <location>
        <position position="188"/>
    </location>
    <ligand>
        <name>S-adenosyl-L-methionine</name>
        <dbReference type="ChEBI" id="CHEBI:59789"/>
        <label>2</label>
    </ligand>
</feature>
<keyword evidence="6 15" id="KW-0963">Cytoplasm</keyword>
<feature type="binding site" evidence="17">
    <location>
        <position position="70"/>
    </location>
    <ligand>
        <name>[4Fe-4S] cluster</name>
        <dbReference type="ChEBI" id="CHEBI:49883"/>
        <note>4Fe-4S-S-AdoMet</note>
    </ligand>
</feature>
<keyword evidence="20" id="KW-1185">Reference proteome</keyword>
<evidence type="ECO:0000256" key="1">
    <source>
        <dbReference type="ARBA" id="ARBA00004496"/>
    </source>
</evidence>
<evidence type="ECO:0000256" key="13">
    <source>
        <dbReference type="ARBA" id="ARBA00024295"/>
    </source>
</evidence>
<dbReference type="UniPathway" id="UPA00251">
    <property type="reaction ID" value="UER00323"/>
</dbReference>
<feature type="binding site" evidence="17">
    <location>
        <position position="67"/>
    </location>
    <ligand>
        <name>[4Fe-4S] cluster</name>
        <dbReference type="ChEBI" id="CHEBI:49883"/>
        <note>4Fe-4S-S-AdoMet</note>
    </ligand>
</feature>
<dbReference type="GO" id="GO:0046872">
    <property type="term" value="F:metal ion binding"/>
    <property type="evidence" value="ECO:0007669"/>
    <property type="project" value="UniProtKB-KW"/>
</dbReference>
<keyword evidence="9 15" id="KW-0560">Oxidoreductase</keyword>
<dbReference type="GO" id="GO:0005737">
    <property type="term" value="C:cytoplasm"/>
    <property type="evidence" value="ECO:0007669"/>
    <property type="project" value="UniProtKB-SubCell"/>
</dbReference>
<dbReference type="PANTHER" id="PTHR13932">
    <property type="entry name" value="COPROPORPHYRINIGEN III OXIDASE"/>
    <property type="match status" value="1"/>
</dbReference>
<gene>
    <name evidence="19" type="primary">hemN_2</name>
    <name evidence="19" type="ORF">EHSB41UT_01630</name>
</gene>
<dbReference type="AlphaFoldDB" id="A0A1X7AIF6"/>
<sequence>MSHSLIWDSSLITRYNRPGPRYTSYPTAVQFDSSFESENYANAARESGLINKPLSLYFHIPFCDTVCFYCGCNKIVTKHRTEAEPYLELLFKEMAMHAELVGHKARVEQLHLGGGTPTFLNEDQLSRLMEEADKHFFLEFDEFSDYSIEIDPREASWKMMGHLSSLGFNRISLGVQDFDERVQKAVNRIQPEQMTMDVIDAARTLNIRSINIDLIYGLPLQTTDSFLKTVDRVIEMAPDRLSVFNYAHLPHRFMPQRRIKDEDLPSAEEKLRIMELTTQRLTEAGYVYIGMDHFALPDDDLAVAQEDGVLHRNFQGYTTHAHCDLIAMGVSSISQVGNTFAQNYPDMANYKKAIEKGQLPIYRGYHTSKEDRLRAHVIRRLICDFSLNFNTLEEDYGINFSTHFANETQQLLAMAEDGLLTINANGIEVQPRGRLLIRNICMVFDQYLPIAMDTTPRYSKVI</sequence>
<dbReference type="InterPro" id="IPR007197">
    <property type="entry name" value="rSAM"/>
</dbReference>
<dbReference type="Pfam" id="PF06969">
    <property type="entry name" value="HemN_C"/>
    <property type="match status" value="1"/>
</dbReference>
<reference evidence="19 20" key="1">
    <citation type="submission" date="2017-03" db="EMBL/GenBank/DDBJ databases">
        <authorList>
            <person name="Afonso C.L."/>
            <person name="Miller P.J."/>
            <person name="Scott M.A."/>
            <person name="Spackman E."/>
            <person name="Goraichik I."/>
            <person name="Dimitrov K.M."/>
            <person name="Suarez D.L."/>
            <person name="Swayne D.E."/>
        </authorList>
    </citation>
    <scope>NUCLEOTIDE SEQUENCE [LARGE SCALE GENOMIC DNA]</scope>
    <source>
        <strain evidence="19">SB41UT1</strain>
    </source>
</reference>
<evidence type="ECO:0000259" key="18">
    <source>
        <dbReference type="PROSITE" id="PS51918"/>
    </source>
</evidence>
<dbReference type="InterPro" id="IPR004558">
    <property type="entry name" value="Coprogen_oxidase_HemN"/>
</dbReference>
<feature type="domain" description="Radical SAM core" evidence="18">
    <location>
        <begin position="48"/>
        <end position="284"/>
    </location>
</feature>
<dbReference type="FunFam" id="1.10.10.920:FF:000001">
    <property type="entry name" value="Coproporphyrinogen-III oxidase"/>
    <property type="match status" value="1"/>
</dbReference>
<dbReference type="RefSeq" id="WP_087108675.1">
    <property type="nucleotide sequence ID" value="NZ_CBCSCN010000008.1"/>
</dbReference>
<dbReference type="InterPro" id="IPR058240">
    <property type="entry name" value="rSAM_sf"/>
</dbReference>
<dbReference type="GO" id="GO:0006782">
    <property type="term" value="P:protoporphyrinogen IX biosynthetic process"/>
    <property type="evidence" value="ECO:0007669"/>
    <property type="project" value="UniProtKB-UniPathway"/>
</dbReference>
<dbReference type="GO" id="GO:0051989">
    <property type="term" value="F:coproporphyrinogen dehydrogenase activity"/>
    <property type="evidence" value="ECO:0007669"/>
    <property type="project" value="UniProtKB-EC"/>
</dbReference>
<feature type="binding site" evidence="16">
    <location>
        <position position="149"/>
    </location>
    <ligand>
        <name>S-adenosyl-L-methionine</name>
        <dbReference type="ChEBI" id="CHEBI:59789"/>
        <label>1</label>
    </ligand>
</feature>
<comment type="subcellular location">
    <subcellularLocation>
        <location evidence="1 15">Cytoplasm</location>
    </subcellularLocation>
</comment>
<evidence type="ECO:0000313" key="19">
    <source>
        <dbReference type="EMBL" id="SMA43591.1"/>
    </source>
</evidence>
<dbReference type="InterPro" id="IPR010723">
    <property type="entry name" value="HemN_C"/>
</dbReference>
<dbReference type="GO" id="GO:0004109">
    <property type="term" value="F:coproporphyrinogen oxidase activity"/>
    <property type="evidence" value="ECO:0007669"/>
    <property type="project" value="InterPro"/>
</dbReference>
<comment type="cofactor">
    <cofactor evidence="15 17">
        <name>[4Fe-4S] cluster</name>
        <dbReference type="ChEBI" id="CHEBI:49883"/>
    </cofactor>
    <text evidence="15 17">Binds 1 [4Fe-4S] cluster. The cluster is coordinated with 3 cysteines and an exchangeable S-adenosyl-L-methionine.</text>
</comment>
<dbReference type="CDD" id="cd01335">
    <property type="entry name" value="Radical_SAM"/>
    <property type="match status" value="1"/>
</dbReference>
<evidence type="ECO:0000256" key="5">
    <source>
        <dbReference type="ARBA" id="ARBA00022485"/>
    </source>
</evidence>
<accession>A0A1X7AIF6</accession>
<dbReference type="NCBIfam" id="TIGR00538">
    <property type="entry name" value="hemN"/>
    <property type="match status" value="1"/>
</dbReference>
<dbReference type="SFLD" id="SFLDS00029">
    <property type="entry name" value="Radical_SAM"/>
    <property type="match status" value="1"/>
</dbReference>
<feature type="binding site" evidence="16">
    <location>
        <position position="213"/>
    </location>
    <ligand>
        <name>S-adenosyl-L-methionine</name>
        <dbReference type="ChEBI" id="CHEBI:59789"/>
        <label>2</label>
    </ligand>
</feature>
<feature type="binding site" evidence="16">
    <location>
        <begin position="69"/>
        <end position="71"/>
    </location>
    <ligand>
        <name>S-adenosyl-L-methionine</name>
        <dbReference type="ChEBI" id="CHEBI:59789"/>
        <label>2</label>
    </ligand>
</feature>
<keyword evidence="7 15" id="KW-0949">S-adenosyl-L-methionine</keyword>
<dbReference type="SMART" id="SM00729">
    <property type="entry name" value="Elp3"/>
    <property type="match status" value="1"/>
</dbReference>
<dbReference type="OrthoDB" id="9808022at2"/>
<proteinExistence type="inferred from homology"/>
<feature type="binding site" evidence="16">
    <location>
        <position position="176"/>
    </location>
    <ligand>
        <name>S-adenosyl-L-methionine</name>
        <dbReference type="ChEBI" id="CHEBI:59789"/>
        <label>2</label>
    </ligand>
</feature>
<dbReference type="Proteomes" id="UP000196573">
    <property type="component" value="Unassembled WGS sequence"/>
</dbReference>
<dbReference type="Pfam" id="PF04055">
    <property type="entry name" value="Radical_SAM"/>
    <property type="match status" value="1"/>
</dbReference>
<keyword evidence="11 15" id="KW-0411">Iron-sulfur</keyword>
<evidence type="ECO:0000256" key="16">
    <source>
        <dbReference type="PIRSR" id="PIRSR000167-1"/>
    </source>
</evidence>
<protein>
    <recommendedName>
        <fullName evidence="15">Coproporphyrinogen-III oxidase</fullName>
        <ecNumber evidence="15">1.3.98.3</ecNumber>
    </recommendedName>
</protein>
<dbReference type="Gene3D" id="1.10.10.920">
    <property type="match status" value="1"/>
</dbReference>
<evidence type="ECO:0000256" key="15">
    <source>
        <dbReference type="PIRNR" id="PIRNR000167"/>
    </source>
</evidence>
<dbReference type="PANTHER" id="PTHR13932:SF6">
    <property type="entry name" value="OXYGEN-INDEPENDENT COPROPORPHYRINOGEN III OXIDASE"/>
    <property type="match status" value="1"/>
</dbReference>
<comment type="function">
    <text evidence="13">Involved in the heme biosynthesis. Catalyzes the anaerobic oxidative decarboxylation of propionate groups of rings A and B of coproporphyrinogen III to yield the vinyl groups in protoporphyrinogen IX.</text>
</comment>
<dbReference type="InterPro" id="IPR006638">
    <property type="entry name" value="Elp3/MiaA/NifB-like_rSAM"/>
</dbReference>
<feature type="binding site" evidence="17">
    <location>
        <position position="63"/>
    </location>
    <ligand>
        <name>[4Fe-4S] cluster</name>
        <dbReference type="ChEBI" id="CHEBI:49883"/>
        <note>4Fe-4S-S-AdoMet</note>
    </ligand>
</feature>
<evidence type="ECO:0000256" key="9">
    <source>
        <dbReference type="ARBA" id="ARBA00023002"/>
    </source>
</evidence>
<dbReference type="SUPFAM" id="SSF102114">
    <property type="entry name" value="Radical SAM enzymes"/>
    <property type="match status" value="1"/>
</dbReference>
<dbReference type="GO" id="GO:0051539">
    <property type="term" value="F:4 iron, 4 sulfur cluster binding"/>
    <property type="evidence" value="ECO:0007669"/>
    <property type="project" value="UniProtKB-KW"/>
</dbReference>
<evidence type="ECO:0000256" key="10">
    <source>
        <dbReference type="ARBA" id="ARBA00023004"/>
    </source>
</evidence>